<proteinExistence type="predicted"/>
<dbReference type="EMBL" id="JBEHCU010007431">
    <property type="protein sequence ID" value="KAL1394809.1"/>
    <property type="molecule type" value="Genomic_DNA"/>
</dbReference>
<sequence>MSVQNVTTADRLPLLYNLCGCKLLSLDASTRVIVTPQSVSQSVQHPITSTRRRWRTNCVCIPGQPR</sequence>
<dbReference type="Proteomes" id="UP001562425">
    <property type="component" value="Unassembled WGS sequence"/>
</dbReference>
<evidence type="ECO:0000313" key="2">
    <source>
        <dbReference type="Proteomes" id="UP001562425"/>
    </source>
</evidence>
<name>A0ABD1D5A5_CULPP</name>
<comment type="caution">
    <text evidence="1">The sequence shown here is derived from an EMBL/GenBank/DDBJ whole genome shotgun (WGS) entry which is preliminary data.</text>
</comment>
<evidence type="ECO:0000313" key="1">
    <source>
        <dbReference type="EMBL" id="KAL1394809.1"/>
    </source>
</evidence>
<gene>
    <name evidence="1" type="ORF">pipiens_020059</name>
</gene>
<dbReference type="AlphaFoldDB" id="A0ABD1D5A5"/>
<organism evidence="1 2">
    <name type="scientific">Culex pipiens pipiens</name>
    <name type="common">Northern house mosquito</name>
    <dbReference type="NCBI Taxonomy" id="38569"/>
    <lineage>
        <taxon>Eukaryota</taxon>
        <taxon>Metazoa</taxon>
        <taxon>Ecdysozoa</taxon>
        <taxon>Arthropoda</taxon>
        <taxon>Hexapoda</taxon>
        <taxon>Insecta</taxon>
        <taxon>Pterygota</taxon>
        <taxon>Neoptera</taxon>
        <taxon>Endopterygota</taxon>
        <taxon>Diptera</taxon>
        <taxon>Nematocera</taxon>
        <taxon>Culicoidea</taxon>
        <taxon>Culicidae</taxon>
        <taxon>Culicinae</taxon>
        <taxon>Culicini</taxon>
        <taxon>Culex</taxon>
        <taxon>Culex</taxon>
    </lineage>
</organism>
<keyword evidence="2" id="KW-1185">Reference proteome</keyword>
<feature type="non-terminal residue" evidence="1">
    <location>
        <position position="66"/>
    </location>
</feature>
<accession>A0ABD1D5A5</accession>
<reference evidence="1 2" key="1">
    <citation type="submission" date="2024-05" db="EMBL/GenBank/DDBJ databases">
        <title>Culex pipiens pipiens assembly and annotation.</title>
        <authorList>
            <person name="Alout H."/>
            <person name="Durand T."/>
        </authorList>
    </citation>
    <scope>NUCLEOTIDE SEQUENCE [LARGE SCALE GENOMIC DNA]</scope>
    <source>
        <strain evidence="1">HA-2024</strain>
        <tissue evidence="1">Whole body</tissue>
    </source>
</reference>
<protein>
    <submittedName>
        <fullName evidence="1">Uncharacterized protein</fullName>
    </submittedName>
</protein>